<evidence type="ECO:0000313" key="2">
    <source>
        <dbReference type="EMBL" id="BAH39575.1"/>
    </source>
</evidence>
<reference evidence="3" key="1">
    <citation type="submission" date="2006-03" db="EMBL/GenBank/DDBJ databases">
        <title>Complete genome sequence of Gemmatimonas aurantiaca T-27 that represents a novel phylum Gemmatimonadetes.</title>
        <authorList>
            <person name="Takasaki K."/>
            <person name="Ichikawa N."/>
            <person name="Miura H."/>
            <person name="Matsushita S."/>
            <person name="Watanabe Y."/>
            <person name="Oguchi A."/>
            <person name="Ankai A."/>
            <person name="Yashiro I."/>
            <person name="Takahashi M."/>
            <person name="Terui Y."/>
            <person name="Fukui S."/>
            <person name="Yokoyama H."/>
            <person name="Tanikawa S."/>
            <person name="Hanada S."/>
            <person name="Kamagata Y."/>
            <person name="Fujita N."/>
        </authorList>
    </citation>
    <scope>NUCLEOTIDE SEQUENCE [LARGE SCALE GENOMIC DNA]</scope>
    <source>
        <strain evidence="3">T-27 / DSM 14586 / JCM 11422 / NBRC 100505</strain>
    </source>
</reference>
<feature type="domain" description="CYTH" evidence="1">
    <location>
        <begin position="23"/>
        <end position="174"/>
    </location>
</feature>
<dbReference type="InterPro" id="IPR012042">
    <property type="entry name" value="NeuTTM/CthTTM-like"/>
</dbReference>
<dbReference type="InterPro" id="IPR023577">
    <property type="entry name" value="CYTH_domain"/>
</dbReference>
<proteinExistence type="predicted"/>
<dbReference type="SUPFAM" id="SSF55154">
    <property type="entry name" value="CYTH-like phosphatases"/>
    <property type="match status" value="1"/>
</dbReference>
<dbReference type="AlphaFoldDB" id="C1A9X7"/>
<dbReference type="KEGG" id="gau:GAU_2533"/>
<evidence type="ECO:0000259" key="1">
    <source>
        <dbReference type="SMART" id="SM01118"/>
    </source>
</evidence>
<dbReference type="eggNOG" id="COG2954">
    <property type="taxonomic scope" value="Bacteria"/>
</dbReference>
<dbReference type="PANTHER" id="PTHR40114:SF1">
    <property type="entry name" value="SLR0698 PROTEIN"/>
    <property type="match status" value="1"/>
</dbReference>
<accession>C1A9X7</accession>
<dbReference type="HOGENOM" id="CLU_1515818_0_0_0"/>
<evidence type="ECO:0000313" key="3">
    <source>
        <dbReference type="Proteomes" id="UP000002209"/>
    </source>
</evidence>
<dbReference type="STRING" id="379066.GAU_2533"/>
<gene>
    <name evidence="2" type="ordered locus">GAU_2533</name>
</gene>
<name>C1A9X7_GEMAT</name>
<dbReference type="EMBL" id="AP009153">
    <property type="protein sequence ID" value="BAH39575.1"/>
    <property type="molecule type" value="Genomic_DNA"/>
</dbReference>
<dbReference type="PANTHER" id="PTHR40114">
    <property type="entry name" value="SLR0698 PROTEIN"/>
    <property type="match status" value="1"/>
</dbReference>
<sequence>MLDATREALRAQSGPRDAASGLPLEIERKFLLRECPPAARATRPTLIDQGWLPGKALKERLRLRTEPDGMVSCWRTIKLGPVKSRIEVEEATSPELFASLWPLTRLSRVRKERYTIAEGDQHWEIDVFLDRQLVLAEVELESMEEPVSPPAWLAPYIVREVTGEAAYFNSELARPDV</sequence>
<dbReference type="InterPro" id="IPR033469">
    <property type="entry name" value="CYTH-like_dom_sf"/>
</dbReference>
<dbReference type="SMART" id="SM01118">
    <property type="entry name" value="CYTH"/>
    <property type="match status" value="1"/>
</dbReference>
<keyword evidence="3" id="KW-1185">Reference proteome</keyword>
<protein>
    <recommendedName>
        <fullName evidence="1">CYTH domain-containing protein</fullName>
    </recommendedName>
</protein>
<dbReference type="Gene3D" id="2.40.320.10">
    <property type="entry name" value="Hypothetical Protein Pfu-838710-001"/>
    <property type="match status" value="1"/>
</dbReference>
<dbReference type="Proteomes" id="UP000002209">
    <property type="component" value="Chromosome"/>
</dbReference>
<dbReference type="PIRSF" id="PIRSF016487">
    <property type="entry name" value="CYTH_UCP016487"/>
    <property type="match status" value="1"/>
</dbReference>
<organism evidence="2 3">
    <name type="scientific">Gemmatimonas aurantiaca (strain DSM 14586 / JCM 11422 / NBRC 100505 / T-27)</name>
    <dbReference type="NCBI Taxonomy" id="379066"/>
    <lineage>
        <taxon>Bacteria</taxon>
        <taxon>Pseudomonadati</taxon>
        <taxon>Gemmatimonadota</taxon>
        <taxon>Gemmatimonadia</taxon>
        <taxon>Gemmatimonadales</taxon>
        <taxon>Gemmatimonadaceae</taxon>
        <taxon>Gemmatimonas</taxon>
    </lineage>
</organism>